<feature type="transmembrane region" description="Helical" evidence="1">
    <location>
        <begin position="155"/>
        <end position="174"/>
    </location>
</feature>
<organism evidence="2 3">
    <name type="scientific">Clostridium saccharobutylicum</name>
    <dbReference type="NCBI Taxonomy" id="169679"/>
    <lineage>
        <taxon>Bacteria</taxon>
        <taxon>Bacillati</taxon>
        <taxon>Bacillota</taxon>
        <taxon>Clostridia</taxon>
        <taxon>Eubacteriales</taxon>
        <taxon>Clostridiaceae</taxon>
        <taxon>Clostridium</taxon>
    </lineage>
</organism>
<name>A0A1S8N688_CLOSA</name>
<feature type="transmembrane region" description="Helical" evidence="1">
    <location>
        <begin position="127"/>
        <end position="149"/>
    </location>
</feature>
<dbReference type="AlphaFoldDB" id="A0A1S8N688"/>
<sequence>MTILDLLNNKGESNKLLSKGLDVIKDNYTNWVNDNYELTINQKNELVVRIPSLEKRNEYVYKNIGEYEYPLVMCMRISEMKNDENYEYVLAKFMELYKDKLELFLKDITTVDKLVDKIKNTKSNIDYICYGSIIALILGSISLCIFTNIAQTTKYILIAGMIICFLLAIVMQLTKEDQIKKVVNGYLSIIKTEWYQKQLTKEYSFMCSLI</sequence>
<keyword evidence="1" id="KW-0472">Membrane</keyword>
<dbReference type="RefSeq" id="WP_077865586.1">
    <property type="nucleotide sequence ID" value="NZ_LZYZ01000004.1"/>
</dbReference>
<proteinExistence type="predicted"/>
<keyword evidence="1" id="KW-1133">Transmembrane helix</keyword>
<protein>
    <submittedName>
        <fullName evidence="2">Uncharacterized protein</fullName>
    </submittedName>
</protein>
<dbReference type="Proteomes" id="UP000191154">
    <property type="component" value="Unassembled WGS sequence"/>
</dbReference>
<evidence type="ECO:0000256" key="1">
    <source>
        <dbReference type="SAM" id="Phobius"/>
    </source>
</evidence>
<reference evidence="2 3" key="1">
    <citation type="submission" date="2016-05" db="EMBL/GenBank/DDBJ databases">
        <title>Microbial solvent formation.</title>
        <authorList>
            <person name="Poehlein A."/>
            <person name="Montoya Solano J.D."/>
            <person name="Flitsch S."/>
            <person name="Krabben P."/>
            <person name="Duerre P."/>
            <person name="Daniel R."/>
        </authorList>
    </citation>
    <scope>NUCLEOTIDE SEQUENCE [LARGE SCALE GENOMIC DNA]</scope>
    <source>
        <strain evidence="2 3">L1-8</strain>
    </source>
</reference>
<gene>
    <name evidence="2" type="ORF">CLOSAC_23400</name>
</gene>
<keyword evidence="1" id="KW-0812">Transmembrane</keyword>
<dbReference type="EMBL" id="LZYZ01000004">
    <property type="protein sequence ID" value="OOM11913.1"/>
    <property type="molecule type" value="Genomic_DNA"/>
</dbReference>
<comment type="caution">
    <text evidence="2">The sequence shown here is derived from an EMBL/GenBank/DDBJ whole genome shotgun (WGS) entry which is preliminary data.</text>
</comment>
<evidence type="ECO:0000313" key="2">
    <source>
        <dbReference type="EMBL" id="OOM11913.1"/>
    </source>
</evidence>
<evidence type="ECO:0000313" key="3">
    <source>
        <dbReference type="Proteomes" id="UP000191154"/>
    </source>
</evidence>
<accession>A0A1S8N688</accession>